<feature type="region of interest" description="Disordered" evidence="3">
    <location>
        <begin position="795"/>
        <end position="830"/>
    </location>
</feature>
<feature type="compositionally biased region" description="Basic and acidic residues" evidence="3">
    <location>
        <begin position="456"/>
        <end position="469"/>
    </location>
</feature>
<dbReference type="SUPFAM" id="SSF56112">
    <property type="entry name" value="Protein kinase-like (PK-like)"/>
    <property type="match status" value="1"/>
</dbReference>
<feature type="compositionally biased region" description="Basic residues" evidence="3">
    <location>
        <begin position="555"/>
        <end position="566"/>
    </location>
</feature>
<dbReference type="GO" id="GO:0005524">
    <property type="term" value="F:ATP binding"/>
    <property type="evidence" value="ECO:0007669"/>
    <property type="project" value="UniProtKB-KW"/>
</dbReference>
<feature type="compositionally biased region" description="Low complexity" evidence="3">
    <location>
        <begin position="1092"/>
        <end position="1105"/>
    </location>
</feature>
<feature type="region of interest" description="Disordered" evidence="3">
    <location>
        <begin position="846"/>
        <end position="883"/>
    </location>
</feature>
<feature type="signal peptide" evidence="4">
    <location>
        <begin position="1"/>
        <end position="42"/>
    </location>
</feature>
<keyword evidence="1" id="KW-0547">Nucleotide-binding</keyword>
<feature type="compositionally biased region" description="Basic and acidic residues" evidence="3">
    <location>
        <begin position="567"/>
        <end position="585"/>
    </location>
</feature>
<dbReference type="PANTHER" id="PTHR24346">
    <property type="entry name" value="MAP/MICROTUBULE AFFINITY-REGULATING KINASE"/>
    <property type="match status" value="1"/>
</dbReference>
<feature type="compositionally biased region" description="Basic and acidic residues" evidence="3">
    <location>
        <begin position="661"/>
        <end position="674"/>
    </location>
</feature>
<feature type="compositionally biased region" description="Basic and acidic residues" evidence="3">
    <location>
        <begin position="821"/>
        <end position="830"/>
    </location>
</feature>
<feature type="compositionally biased region" description="Basic and acidic residues" evidence="3">
    <location>
        <begin position="871"/>
        <end position="880"/>
    </location>
</feature>
<evidence type="ECO:0000256" key="1">
    <source>
        <dbReference type="ARBA" id="ARBA00022741"/>
    </source>
</evidence>
<feature type="compositionally biased region" description="Basic residues" evidence="3">
    <location>
        <begin position="197"/>
        <end position="215"/>
    </location>
</feature>
<feature type="region of interest" description="Disordered" evidence="3">
    <location>
        <begin position="1127"/>
        <end position="1161"/>
    </location>
</feature>
<name>A0A0F7UVE0_TOXGV</name>
<organism evidence="6">
    <name type="scientific">Toxoplasma gondii (strain ATCC 50861 / VEG)</name>
    <dbReference type="NCBI Taxonomy" id="432359"/>
    <lineage>
        <taxon>Eukaryota</taxon>
        <taxon>Sar</taxon>
        <taxon>Alveolata</taxon>
        <taxon>Apicomplexa</taxon>
        <taxon>Conoidasida</taxon>
        <taxon>Coccidia</taxon>
        <taxon>Eucoccidiorida</taxon>
        <taxon>Eimeriorina</taxon>
        <taxon>Sarcocystidae</taxon>
        <taxon>Toxoplasma</taxon>
    </lineage>
</organism>
<protein>
    <recommendedName>
        <fullName evidence="5">Protein kinase domain-containing protein</fullName>
    </recommendedName>
</protein>
<feature type="compositionally biased region" description="Basic and acidic residues" evidence="3">
    <location>
        <begin position="917"/>
        <end position="937"/>
    </location>
</feature>
<feature type="compositionally biased region" description="Polar residues" evidence="3">
    <location>
        <begin position="1060"/>
        <end position="1072"/>
    </location>
</feature>
<feature type="region of interest" description="Disordered" evidence="3">
    <location>
        <begin position="660"/>
        <end position="775"/>
    </location>
</feature>
<feature type="compositionally biased region" description="Basic and acidic residues" evidence="3">
    <location>
        <begin position="336"/>
        <end position="349"/>
    </location>
</feature>
<feature type="compositionally biased region" description="Basic residues" evidence="3">
    <location>
        <begin position="257"/>
        <end position="275"/>
    </location>
</feature>
<dbReference type="PANTHER" id="PTHR24346:SF30">
    <property type="entry name" value="MATERNAL EMBRYONIC LEUCINE ZIPPER KINASE"/>
    <property type="match status" value="1"/>
</dbReference>
<feature type="compositionally biased region" description="Basic residues" evidence="3">
    <location>
        <begin position="137"/>
        <end position="155"/>
    </location>
</feature>
<dbReference type="GO" id="GO:0005737">
    <property type="term" value="C:cytoplasm"/>
    <property type="evidence" value="ECO:0007669"/>
    <property type="project" value="TreeGrafter"/>
</dbReference>
<dbReference type="GO" id="GO:0004674">
    <property type="term" value="F:protein serine/threonine kinase activity"/>
    <property type="evidence" value="ECO:0007669"/>
    <property type="project" value="TreeGrafter"/>
</dbReference>
<feature type="compositionally biased region" description="Basic residues" evidence="3">
    <location>
        <begin position="1774"/>
        <end position="1783"/>
    </location>
</feature>
<feature type="compositionally biased region" description="Basic and acidic residues" evidence="3">
    <location>
        <begin position="1199"/>
        <end position="1220"/>
    </location>
</feature>
<proteinExistence type="predicted"/>
<feature type="compositionally biased region" description="Basic and acidic residues" evidence="3">
    <location>
        <begin position="625"/>
        <end position="635"/>
    </location>
</feature>
<feature type="compositionally biased region" description="Basic residues" evidence="3">
    <location>
        <begin position="317"/>
        <end position="335"/>
    </location>
</feature>
<feature type="compositionally biased region" description="Basic residues" evidence="3">
    <location>
        <begin position="499"/>
        <end position="508"/>
    </location>
</feature>
<dbReference type="Pfam" id="PF00069">
    <property type="entry name" value="Pkinase"/>
    <property type="match status" value="1"/>
</dbReference>
<feature type="compositionally biased region" description="Polar residues" evidence="3">
    <location>
        <begin position="1131"/>
        <end position="1149"/>
    </location>
</feature>
<reference evidence="6" key="1">
    <citation type="journal article" date="2015" name="PLoS ONE">
        <title>Comprehensive Evaluation of Toxoplasma gondii VEG and Neospora caninum LIV Genomes with Tachyzoite Stage Transcriptome and Proteome Defines Novel Transcript Features.</title>
        <authorList>
            <person name="Ramaprasad A."/>
            <person name="Mourier T."/>
            <person name="Naeem R."/>
            <person name="Malas T.B."/>
            <person name="Moussa E."/>
            <person name="Panigrahi A."/>
            <person name="Vermont S.J."/>
            <person name="Otto T.D."/>
            <person name="Wastling J."/>
            <person name="Pain A."/>
        </authorList>
    </citation>
    <scope>NUCLEOTIDE SEQUENCE</scope>
    <source>
        <strain evidence="6">VEG</strain>
    </source>
</reference>
<feature type="region of interest" description="Disordered" evidence="3">
    <location>
        <begin position="1196"/>
        <end position="1317"/>
    </location>
</feature>
<dbReference type="GO" id="GO:0035556">
    <property type="term" value="P:intracellular signal transduction"/>
    <property type="evidence" value="ECO:0007669"/>
    <property type="project" value="TreeGrafter"/>
</dbReference>
<feature type="compositionally biased region" description="Basic and acidic residues" evidence="3">
    <location>
        <begin position="1246"/>
        <end position="1259"/>
    </location>
</feature>
<feature type="compositionally biased region" description="Polar residues" evidence="3">
    <location>
        <begin position="1030"/>
        <end position="1043"/>
    </location>
</feature>
<feature type="compositionally biased region" description="Basic and acidic residues" evidence="3">
    <location>
        <begin position="1073"/>
        <end position="1090"/>
    </location>
</feature>
<dbReference type="InterPro" id="IPR000719">
    <property type="entry name" value="Prot_kinase_dom"/>
</dbReference>
<feature type="compositionally biased region" description="Basic residues" evidence="3">
    <location>
        <begin position="437"/>
        <end position="455"/>
    </location>
</feature>
<evidence type="ECO:0000259" key="5">
    <source>
        <dbReference type="PROSITE" id="PS50011"/>
    </source>
</evidence>
<feature type="compositionally biased region" description="Basic residues" evidence="3">
    <location>
        <begin position="613"/>
        <end position="624"/>
    </location>
</feature>
<dbReference type="InterPro" id="IPR011009">
    <property type="entry name" value="Kinase-like_dom_sf"/>
</dbReference>
<feature type="compositionally biased region" description="Polar residues" evidence="3">
    <location>
        <begin position="992"/>
        <end position="1013"/>
    </location>
</feature>
<evidence type="ECO:0000256" key="4">
    <source>
        <dbReference type="SAM" id="SignalP"/>
    </source>
</evidence>
<feature type="compositionally biased region" description="Low complexity" evidence="3">
    <location>
        <begin position="809"/>
        <end position="820"/>
    </location>
</feature>
<feature type="compositionally biased region" description="Polar residues" evidence="3">
    <location>
        <begin position="747"/>
        <end position="769"/>
    </location>
</feature>
<evidence type="ECO:0000256" key="3">
    <source>
        <dbReference type="SAM" id="MobiDB-lite"/>
    </source>
</evidence>
<feature type="region of interest" description="Disordered" evidence="3">
    <location>
        <begin position="1761"/>
        <end position="1783"/>
    </location>
</feature>
<feature type="compositionally biased region" description="Basic and acidic residues" evidence="3">
    <location>
        <begin position="1267"/>
        <end position="1288"/>
    </location>
</feature>
<dbReference type="PROSITE" id="PS50011">
    <property type="entry name" value="PROTEIN_KINASE_DOM"/>
    <property type="match status" value="1"/>
</dbReference>
<accession>A0A0F7UVE0</accession>
<feature type="compositionally biased region" description="Basic and acidic residues" evidence="3">
    <location>
        <begin position="1045"/>
        <end position="1058"/>
    </location>
</feature>
<feature type="compositionally biased region" description="Basic and acidic residues" evidence="3">
    <location>
        <begin position="509"/>
        <end position="518"/>
    </location>
</feature>
<feature type="compositionally biased region" description="Basic residues" evidence="3">
    <location>
        <begin position="377"/>
        <end position="395"/>
    </location>
</feature>
<feature type="compositionally biased region" description="Basic and acidic residues" evidence="3">
    <location>
        <begin position="396"/>
        <end position="409"/>
    </location>
</feature>
<feature type="chain" id="PRO_5002523387" description="Protein kinase domain-containing protein" evidence="4">
    <location>
        <begin position="43"/>
        <end position="1783"/>
    </location>
</feature>
<sequence>MTGGAAAPRSSSGASRTPLSLRFSLTLLCSLVALLTLSVSLSTPASHTYVFAVVAADTGVSSVPGHERGASKAGPDAAVKSKKRRERSKKSDGNVSAKGGPEESEMQDQSTTDVDFETTPPVARDAMTQSKRDATTRGKKSKSKRSRSRRKRGEKSKKGNREAGAKGDSEASLTEGESKADIGGETTAQVERDATTKGKKSKRSRSRSRRKRGEKSKKGNREAGAKGDSEASLTEGESKADIGGETTAQVERDATTKGKKSKRRRSRSRRKRGEKSKKGNREAGAKGDSEASLTEGESKADIGGETTAQVERDATTKGKKSKRRRSRSRRKRGEKSKKGNREAGAKGDSEASLTEGESKADIGGETTAQVERDATTKGKKSKRSRSRSRRKRGEKSKKGNREAGAKGDSEASLTEGESKADIGGETTAQVERDATTKGKKSKRSRSRSRRKRGEKSKKGNLEAGAKGDSEASLTEGESKADIGGETTAQVERDATTKGKNSKRSRSKGKRGEKSKEADLQAGAKGDSEASLTEGESKADIGGETTAQVERDATTKGKKSKRSRSKGKRGEKSKEADLQEGAKGDSEASLTEGESKADIGGETTAQVERDATTKGKKSKRSRSKGKRGEKTMKRDTQLAGKGEPQTAAIVDALLQMESGSLTEREAVAKDPKEGNADAIVGTDSIDARVAVSAERTEEGGKPAEAVSVADASKSAEQGRQKSTKRGKKRHRRNRKRSKSKKSHTGSSAPTTAGVSAPTGSLPLSSETPTSAEKEATEFLLSSGFPAISAVLASRGSKLDAAKKSKGAPGSTSVVDSESVVSGRERQTHDEFLPPVDVASVLRRANTGDESLFDPDEADNTSAATKAFEVTDDEPKAEKPSETETQLQELMATVPQLDELLQKLPKLEELATRVPQLERLSESEAQREASNEHGRHSAELRATGPSLDEPMRGPRFGALQATESKPVPTSLANVLISSLVFPPRLSLLFAQPASGATQKKATVGEQTSPADSPQTKGALPPTAELPKERAAANSNVETTAKSQGDSEAEKLLKELRELEKGMQSQTVGDISSTRGETESDNSRTRPESDIKYRGMSGSFSGSGPASSRHMKHRVSIRGSFGEADVVLLHQKPQRGNETAERTSSFSATADNSVSGPRRRGFGPVPRSIFGSAFSDLEAELQGDVAEFGDAAGIEESFGFFGERRGGGDRSRRSRERRSEDRSRRRRKGSKGHREAGSSAAAPGSRHLRQVDRRSGLARAEDVDPEESSEESRGSREEHSMKKLPARERSSRSAGPSLSRRRSRLDHELEQRRAKEAMEAAETFDERGGYGSGGHNWLTPGPPLVVSGESWPRRGLLYPEPALLLEDSRAVQMMENAAKELAHSRQTPVLPGDRGRVAAAGGAFERLFPRGALFTLQPTHGQPFEPKTLKRGRFLKAGGGTLLFEVWEGRTRWALRLHLTELSERERTGLVSRFPVDRVSGAGVSAWQRTADGVCAEAEELELHAVRILMQQNEQPRDLFCRERIALPVAVGEVSSLPKVTQLRDGEHVTNIGGLYPLAACDMRELAEQYVMPEEVKLEAVRQMVAAVGRLHSRGVVHLDLKLEHFLLDNHGKVYLGDLSTSEKITGVNVEPTSCEFGSLESLSPEHLACWARQQRKFTPSMATDSWSLGVAIVQLWCGEAPFRVPDALWSNGPVAVAQYLDQLLRRTDGEIDFSGCPGGDITNPELKRIVTGLLTYDRVKRWLPLDVLFTSPLMIDPAVARNASSPSISPLTPGKRSSKNRKRNN</sequence>
<feature type="region of interest" description="Disordered" evidence="3">
    <location>
        <begin position="913"/>
        <end position="965"/>
    </location>
</feature>
<feature type="region of interest" description="Disordered" evidence="3">
    <location>
        <begin position="62"/>
        <end position="645"/>
    </location>
</feature>
<feature type="compositionally biased region" description="Basic and acidic residues" evidence="3">
    <location>
        <begin position="216"/>
        <end position="229"/>
    </location>
</feature>
<dbReference type="Gene3D" id="1.10.510.10">
    <property type="entry name" value="Transferase(Phosphotransferase) domain 1"/>
    <property type="match status" value="1"/>
</dbReference>
<dbReference type="EMBL" id="LN714496">
    <property type="protein sequence ID" value="CEL74011.1"/>
    <property type="molecule type" value="Genomic_DNA"/>
</dbReference>
<feature type="compositionally biased region" description="Basic and acidic residues" evidence="3">
    <location>
        <begin position="156"/>
        <end position="169"/>
    </location>
</feature>
<evidence type="ECO:0000313" key="6">
    <source>
        <dbReference type="EMBL" id="CEL74011.1"/>
    </source>
</evidence>
<feature type="compositionally biased region" description="Basic and acidic residues" evidence="3">
    <location>
        <begin position="276"/>
        <end position="289"/>
    </location>
</feature>
<evidence type="ECO:0000256" key="2">
    <source>
        <dbReference type="ARBA" id="ARBA00022840"/>
    </source>
</evidence>
<keyword evidence="4" id="KW-0732">Signal</keyword>
<gene>
    <name evidence="6" type="ORF">BN1205_088660</name>
</gene>
<keyword evidence="2" id="KW-0067">ATP-binding</keyword>
<dbReference type="SMART" id="SM00220">
    <property type="entry name" value="S_TKc"/>
    <property type="match status" value="1"/>
</dbReference>
<feature type="domain" description="Protein kinase" evidence="5">
    <location>
        <begin position="1471"/>
        <end position="1752"/>
    </location>
</feature>
<feature type="compositionally biased region" description="Basic residues" evidence="3">
    <location>
        <begin position="720"/>
        <end position="742"/>
    </location>
</feature>
<feature type="compositionally biased region" description="Basic and acidic residues" evidence="3">
    <location>
        <begin position="1302"/>
        <end position="1317"/>
    </location>
</feature>
<feature type="region of interest" description="Disordered" evidence="3">
    <location>
        <begin position="992"/>
        <end position="1110"/>
    </location>
</feature>